<dbReference type="Pfam" id="PF13514">
    <property type="entry name" value="AAA_27"/>
    <property type="match status" value="1"/>
</dbReference>
<feature type="coiled-coil region" evidence="1">
    <location>
        <begin position="960"/>
        <end position="987"/>
    </location>
</feature>
<protein>
    <submittedName>
        <fullName evidence="3">Uncharacterized protein YhaN</fullName>
    </submittedName>
</protein>
<organism evidence="3 4">
    <name type="scientific">Desulfosalsimonas propionicica</name>
    <dbReference type="NCBI Taxonomy" id="332175"/>
    <lineage>
        <taxon>Bacteria</taxon>
        <taxon>Pseudomonadati</taxon>
        <taxon>Thermodesulfobacteriota</taxon>
        <taxon>Desulfobacteria</taxon>
        <taxon>Desulfobacterales</taxon>
        <taxon>Desulfosalsimonadaceae</taxon>
        <taxon>Desulfosalsimonas</taxon>
    </lineage>
</organism>
<sequence length="1176" mass="131472">MKIDALHLTAFGPFTNTCLDFSKAGGRGLHLVYGPNEAGKSSALRALRALFYGIDERSADSFIHPYAKMRVGATLCADNGQRLDIVRRKGRTNTLRGADDQTVVEESVLAGFLNNVDADVFATMFGIGYDDLVAGGRQIVSGGGDLGQLVFSAGSGIVRLKSIRDALQAEAENLFKPSGKNPAINAALLQLKDIEKQLQQTMLPGSRWTELEKEYRQAGENRQKVEAELRENQKARHHLDRIRQALPVIARRQEVTDLLAQYENTPVLAADFAETRRDLVSKLDMAGREAERAETAISAIEKEMAGLLPDDTIINNAGLIEDLYQQLGSQHKAEADRVGLDTRRSALLGECREILRNLSGELSLEDAEQLRIKKEQAAAIRRLSSEYEQITTRMESAKETLPETTREIRHLEEQKQQLSKPRDPQSIATLEAVLTEALEYAPLEKQNKQDLAGMDARRAAFENRLQQLGLSAKTAGELQKLPVPAIETIQVYEDSFDQGKTRARELARERQQIDEQLRETETRINAGQMAQAVPSESDLTTARARRDQGWQLVRTRLEGGRVDEQAISEYLGLSDNCTILADAFEYHVKGADELADRLRREADRVAEHARLAADHQTAQNRRAELDAACKQAQEEIENLRAQWENLWAQTGISPKTPREMERWIRDFVVLKSDLSEFEQVCAKAQDLENQTETRRAALAEELKKLDPQTDFSGVSLSRLVFQARKIIEDEKNLAAEHEKIDSEAAARKKELAAAKNRLETGQKEFEKWRASWAAAVSSLGLSPDSRPAEAEAVMEDVRTLFEKLKNAETLQKRIHGIDRDAEAFSTKVAALTDAVAPDLSGSAAQDIVLQLHGRLTRAREDSTRKNTLEKQLTAEKKNLETARKNTQSLQTRLGRMCEEAGCTDYRQLPEAEQRSEKRRQLDTELQSLEQRILELSGGATVEQFTAAAGAVDADTIEPEIIRYDEKIAELTKQKDSLTETLGSLGNEMSKMDGSAKAAELAQKRQEILGRLDPDARHYVRVRIATRVLDRAIDRFREKNQDPMLFRASELFAKITCGAFSGMRPEFDDTGRPVITGVRGAEHELVPVWAMSDGTADQLYLSLRLAGLEMTMEKTSPMPFIVDDILIKFDNDRAAAALEILADLSAQTQVIFFTHHAHLVDLARECLADDRVVYHQL</sequence>
<evidence type="ECO:0000259" key="2">
    <source>
        <dbReference type="Pfam" id="PF13514"/>
    </source>
</evidence>
<dbReference type="PANTHER" id="PTHR41259:SF1">
    <property type="entry name" value="DOUBLE-STRAND BREAK REPAIR RAD50 ATPASE, PUTATIVE-RELATED"/>
    <property type="match status" value="1"/>
</dbReference>
<feature type="coiled-coil region" evidence="1">
    <location>
        <begin position="865"/>
        <end position="931"/>
    </location>
</feature>
<accession>A0A7W0HJX9</accession>
<dbReference type="InterPro" id="IPR027417">
    <property type="entry name" value="P-loop_NTPase"/>
</dbReference>
<gene>
    <name evidence="3" type="ORF">HNR65_000881</name>
</gene>
<dbReference type="AlphaFoldDB" id="A0A7W0HJX9"/>
<reference evidence="3 4" key="1">
    <citation type="submission" date="2020-07" db="EMBL/GenBank/DDBJ databases">
        <title>Genomic Encyclopedia of Type Strains, Phase IV (KMG-IV): sequencing the most valuable type-strain genomes for metagenomic binning, comparative biology and taxonomic classification.</title>
        <authorList>
            <person name="Goeker M."/>
        </authorList>
    </citation>
    <scope>NUCLEOTIDE SEQUENCE [LARGE SCALE GENOMIC DNA]</scope>
    <source>
        <strain evidence="3 4">DSM 17721</strain>
    </source>
</reference>
<proteinExistence type="predicted"/>
<dbReference type="SUPFAM" id="SSF52540">
    <property type="entry name" value="P-loop containing nucleoside triphosphate hydrolases"/>
    <property type="match status" value="1"/>
</dbReference>
<dbReference type="InterPro" id="IPR038734">
    <property type="entry name" value="YhaN_AAA"/>
</dbReference>
<evidence type="ECO:0000313" key="3">
    <source>
        <dbReference type="EMBL" id="MBA2880563.1"/>
    </source>
</evidence>
<keyword evidence="1" id="KW-0175">Coiled coil</keyword>
<comment type="caution">
    <text evidence="3">The sequence shown here is derived from an EMBL/GenBank/DDBJ whole genome shotgun (WGS) entry which is preliminary data.</text>
</comment>
<dbReference type="PANTHER" id="PTHR41259">
    <property type="entry name" value="DOUBLE-STRAND BREAK REPAIR RAD50 ATPASE, PUTATIVE-RELATED"/>
    <property type="match status" value="1"/>
</dbReference>
<dbReference type="Gene3D" id="3.40.50.300">
    <property type="entry name" value="P-loop containing nucleotide triphosphate hydrolases"/>
    <property type="match status" value="2"/>
</dbReference>
<feature type="domain" description="YhaN AAA" evidence="2">
    <location>
        <begin position="1"/>
        <end position="208"/>
    </location>
</feature>
<dbReference type="Proteomes" id="UP000525298">
    <property type="component" value="Unassembled WGS sequence"/>
</dbReference>
<feature type="coiled-coil region" evidence="1">
    <location>
        <begin position="380"/>
        <end position="414"/>
    </location>
</feature>
<name>A0A7W0HJX9_9BACT</name>
<dbReference type="EMBL" id="JACDUS010000002">
    <property type="protein sequence ID" value="MBA2880563.1"/>
    <property type="molecule type" value="Genomic_DNA"/>
</dbReference>
<keyword evidence="4" id="KW-1185">Reference proteome</keyword>
<dbReference type="RefSeq" id="WP_181550236.1">
    <property type="nucleotide sequence ID" value="NZ_JACDUS010000002.1"/>
</dbReference>
<evidence type="ECO:0000313" key="4">
    <source>
        <dbReference type="Proteomes" id="UP000525298"/>
    </source>
</evidence>
<evidence type="ECO:0000256" key="1">
    <source>
        <dbReference type="SAM" id="Coils"/>
    </source>
</evidence>
<feature type="coiled-coil region" evidence="1">
    <location>
        <begin position="615"/>
        <end position="649"/>
    </location>
</feature>
<feature type="coiled-coil region" evidence="1">
    <location>
        <begin position="208"/>
        <end position="235"/>
    </location>
</feature>